<dbReference type="RefSeq" id="WP_014149328.1">
    <property type="nucleotide sequence ID" value="NC_016112.1"/>
</dbReference>
<dbReference type="AlphaFoldDB" id="G4T133"/>
<gene>
    <name evidence="2" type="ordered locus">MEALZ_2898</name>
</gene>
<sequence>MTIEEPKKDRFWLYVGCLTSALVITLLLVKMNEDEKFAPIKEQLKEEEALMNIRVLN</sequence>
<dbReference type="Proteomes" id="UP000008315">
    <property type="component" value="Chromosome"/>
</dbReference>
<keyword evidence="3" id="KW-1185">Reference proteome</keyword>
<name>G4T133_META2</name>
<keyword evidence="1" id="KW-0472">Membrane</keyword>
<dbReference type="EMBL" id="FO082060">
    <property type="protein sequence ID" value="CCE24564.1"/>
    <property type="molecule type" value="Genomic_DNA"/>
</dbReference>
<dbReference type="PATRIC" id="fig|271065.3.peg.2975"/>
<dbReference type="HOGENOM" id="CLU_2991481_0_0_6"/>
<keyword evidence="1" id="KW-0812">Transmembrane</keyword>
<evidence type="ECO:0000313" key="3">
    <source>
        <dbReference type="Proteomes" id="UP000008315"/>
    </source>
</evidence>
<evidence type="ECO:0000256" key="1">
    <source>
        <dbReference type="SAM" id="Phobius"/>
    </source>
</evidence>
<accession>G4T133</accession>
<proteinExistence type="predicted"/>
<reference evidence="3" key="1">
    <citation type="journal article" date="2012" name="J. Bacteriol.">
        <title>Genome sequence of the haloalkaliphilic methanotrophic bacterium Methylomicrobium alcaliphilum 20Z.</title>
        <authorList>
            <person name="Vuilleumier S."/>
            <person name="Khmelenina V.N."/>
            <person name="Bringel F."/>
            <person name="Reshetnikov A.S."/>
            <person name="Lajus A."/>
            <person name="Mangenot S."/>
            <person name="Rouy Z."/>
            <person name="Op den Camp H.J."/>
            <person name="Jetten M.S."/>
            <person name="Dispirito A.A."/>
            <person name="Dunfield P."/>
            <person name="Klotz M.G."/>
            <person name="Semrau J.D."/>
            <person name="Stein L.Y."/>
            <person name="Barbe V."/>
            <person name="Medigue C."/>
            <person name="Trotsenko Y.A."/>
            <person name="Kalyuzhnaya M.G."/>
        </authorList>
    </citation>
    <scope>NUCLEOTIDE SEQUENCE [LARGE SCALE GENOMIC DNA]</scope>
    <source>
        <strain evidence="3">DSM 19304 / NCIMB 14124 / VKM B-2133 / 20Z</strain>
    </source>
</reference>
<protein>
    <submittedName>
        <fullName evidence="2">Uncharacterized protein</fullName>
    </submittedName>
</protein>
<dbReference type="KEGG" id="mah:MEALZ_2898"/>
<organism evidence="2 3">
    <name type="scientific">Methylotuvimicrobium alcaliphilum (strain DSM 19304 / NCIMB 14124 / VKM B-2133 / 20Z)</name>
    <name type="common">Methylomicrobium alcaliphilum</name>
    <dbReference type="NCBI Taxonomy" id="1091494"/>
    <lineage>
        <taxon>Bacteria</taxon>
        <taxon>Pseudomonadati</taxon>
        <taxon>Pseudomonadota</taxon>
        <taxon>Gammaproteobacteria</taxon>
        <taxon>Methylococcales</taxon>
        <taxon>Methylococcaceae</taxon>
        <taxon>Methylotuvimicrobium</taxon>
    </lineage>
</organism>
<evidence type="ECO:0000313" key="2">
    <source>
        <dbReference type="EMBL" id="CCE24564.1"/>
    </source>
</evidence>
<feature type="transmembrane region" description="Helical" evidence="1">
    <location>
        <begin position="12"/>
        <end position="29"/>
    </location>
</feature>
<keyword evidence="1" id="KW-1133">Transmembrane helix</keyword>